<dbReference type="EMBL" id="JAPWDO010000004">
    <property type="protein sequence ID" value="KAJ5473013.1"/>
    <property type="molecule type" value="Genomic_DNA"/>
</dbReference>
<comment type="caution">
    <text evidence="2">The sequence shown here is derived from an EMBL/GenBank/DDBJ whole genome shotgun (WGS) entry which is preliminary data.</text>
</comment>
<dbReference type="OrthoDB" id="2431475at2759"/>
<evidence type="ECO:0000313" key="3">
    <source>
        <dbReference type="Proteomes" id="UP001147760"/>
    </source>
</evidence>
<proteinExistence type="predicted"/>
<feature type="compositionally biased region" description="Polar residues" evidence="1">
    <location>
        <begin position="241"/>
        <end position="250"/>
    </location>
</feature>
<feature type="compositionally biased region" description="Basic and acidic residues" evidence="1">
    <location>
        <begin position="378"/>
        <end position="398"/>
    </location>
</feature>
<dbReference type="AlphaFoldDB" id="A0A9W9WTC9"/>
<organism evidence="2 3">
    <name type="scientific">Penicillium desertorum</name>
    <dbReference type="NCBI Taxonomy" id="1303715"/>
    <lineage>
        <taxon>Eukaryota</taxon>
        <taxon>Fungi</taxon>
        <taxon>Dikarya</taxon>
        <taxon>Ascomycota</taxon>
        <taxon>Pezizomycotina</taxon>
        <taxon>Eurotiomycetes</taxon>
        <taxon>Eurotiomycetidae</taxon>
        <taxon>Eurotiales</taxon>
        <taxon>Aspergillaceae</taxon>
        <taxon>Penicillium</taxon>
    </lineage>
</organism>
<evidence type="ECO:0000313" key="2">
    <source>
        <dbReference type="EMBL" id="KAJ5473013.1"/>
    </source>
</evidence>
<feature type="region of interest" description="Disordered" evidence="1">
    <location>
        <begin position="377"/>
        <end position="398"/>
    </location>
</feature>
<reference evidence="2" key="1">
    <citation type="submission" date="2022-12" db="EMBL/GenBank/DDBJ databases">
        <authorList>
            <person name="Petersen C."/>
        </authorList>
    </citation>
    <scope>NUCLEOTIDE SEQUENCE</scope>
    <source>
        <strain evidence="2">IBT 17660</strain>
    </source>
</reference>
<feature type="region of interest" description="Disordered" evidence="1">
    <location>
        <begin position="214"/>
        <end position="276"/>
    </location>
</feature>
<evidence type="ECO:0000256" key="1">
    <source>
        <dbReference type="SAM" id="MobiDB-lite"/>
    </source>
</evidence>
<gene>
    <name evidence="2" type="ORF">N7530_007014</name>
</gene>
<reference evidence="2" key="2">
    <citation type="journal article" date="2023" name="IMA Fungus">
        <title>Comparative genomic study of the Penicillium genus elucidates a diverse pangenome and 15 lateral gene transfer events.</title>
        <authorList>
            <person name="Petersen C."/>
            <person name="Sorensen T."/>
            <person name="Nielsen M.R."/>
            <person name="Sondergaard T.E."/>
            <person name="Sorensen J.L."/>
            <person name="Fitzpatrick D.A."/>
            <person name="Frisvad J.C."/>
            <person name="Nielsen K.L."/>
        </authorList>
    </citation>
    <scope>NUCLEOTIDE SEQUENCE</scope>
    <source>
        <strain evidence="2">IBT 17660</strain>
    </source>
</reference>
<name>A0A9W9WTC9_9EURO</name>
<accession>A0A9W9WTC9</accession>
<dbReference type="PANTHER" id="PTHR40132">
    <property type="entry name" value="PRE-MRNA-SPLICING FACTOR 38B"/>
    <property type="match status" value="1"/>
</dbReference>
<sequence length="414" mass="45872">MDDDYVAKILAKEAKESSIKYASQGMSAFMPSRPTSDAPKPNTRFLRNLIKVTDNHNTALKLKEEREARERMRQLKYKASGASVKYEDQETTGEEIGKIAIARIEKEFEVALLRRNETDRGGTDDETESMTELERGTKTAMDLGVNTGITGHLGGVHGTGIRNTLGGDVSDLTRGLPAILHTGTEVPTVIAIEDKNVNLDILLAPFPVPAHESRTNLGGQSGKMHRHMAPATSTQHKRVSPLSTITARQSETGDESDPLEDLVGPLPPRKDEAPIRSRGRGAYKHNMSNIDAHFAPGYDPATDVHLDEDKLHSMGQESSRRPVAGLMTKDDDWDMAMEALRDRERWRSKGEERLRTAGIDEAVIDKWKNNTACAGMDGEGKPEDVQWSKKGEGREWDRGKFVDDDGHIDIRAAW</sequence>
<dbReference type="PANTHER" id="PTHR40132:SF1">
    <property type="entry name" value="PRE-MRNA-SPLICING FACTOR 38B"/>
    <property type="match status" value="1"/>
</dbReference>
<dbReference type="Proteomes" id="UP001147760">
    <property type="component" value="Unassembled WGS sequence"/>
</dbReference>
<keyword evidence="3" id="KW-1185">Reference proteome</keyword>
<protein>
    <submittedName>
        <fullName evidence="2">Uncharacterized protein</fullName>
    </submittedName>
</protein>